<accession>A0ABY9CPG1</accession>
<name>A0ABY9CPG1_VITVI</name>
<gene>
    <name evidence="3" type="ORF">VitviT2T_015626</name>
</gene>
<dbReference type="EMBL" id="CP126657">
    <property type="protein sequence ID" value="WJZ96989.1"/>
    <property type="molecule type" value="Genomic_DNA"/>
</dbReference>
<dbReference type="PANTHER" id="PTHR36381">
    <property type="entry name" value="ETHYLENE-REGULATED TRANSCRIPT 2 (ERT2)"/>
    <property type="match status" value="1"/>
</dbReference>
<evidence type="ECO:0000256" key="1">
    <source>
        <dbReference type="SAM" id="MobiDB-lite"/>
    </source>
</evidence>
<protein>
    <submittedName>
        <fullName evidence="3">Uncharacterized protein</fullName>
    </submittedName>
</protein>
<organism evidence="3 4">
    <name type="scientific">Vitis vinifera</name>
    <name type="common">Grape</name>
    <dbReference type="NCBI Taxonomy" id="29760"/>
    <lineage>
        <taxon>Eukaryota</taxon>
        <taxon>Viridiplantae</taxon>
        <taxon>Streptophyta</taxon>
        <taxon>Embryophyta</taxon>
        <taxon>Tracheophyta</taxon>
        <taxon>Spermatophyta</taxon>
        <taxon>Magnoliopsida</taxon>
        <taxon>eudicotyledons</taxon>
        <taxon>Gunneridae</taxon>
        <taxon>Pentapetalae</taxon>
        <taxon>rosids</taxon>
        <taxon>Vitales</taxon>
        <taxon>Vitaceae</taxon>
        <taxon>Viteae</taxon>
        <taxon>Vitis</taxon>
    </lineage>
</organism>
<dbReference type="Proteomes" id="UP001227230">
    <property type="component" value="Chromosome 10"/>
</dbReference>
<keyword evidence="2" id="KW-0812">Transmembrane</keyword>
<evidence type="ECO:0000256" key="2">
    <source>
        <dbReference type="SAM" id="Phobius"/>
    </source>
</evidence>
<evidence type="ECO:0000313" key="3">
    <source>
        <dbReference type="EMBL" id="WJZ96989.1"/>
    </source>
</evidence>
<feature type="region of interest" description="Disordered" evidence="1">
    <location>
        <begin position="306"/>
        <end position="386"/>
    </location>
</feature>
<dbReference type="PANTHER" id="PTHR36381:SF1">
    <property type="entry name" value="ETHYLENE-REGULATED TRANSCRIPT 2 (ERT2)"/>
    <property type="match status" value="1"/>
</dbReference>
<keyword evidence="2" id="KW-1133">Transmembrane helix</keyword>
<reference evidence="3 4" key="1">
    <citation type="journal article" date="2023" name="Hortic Res">
        <title>The complete reference genome for grapevine (Vitis vinifera L.) genetics and breeding.</title>
        <authorList>
            <person name="Shi X."/>
            <person name="Cao S."/>
            <person name="Wang X."/>
            <person name="Huang S."/>
            <person name="Wang Y."/>
            <person name="Liu Z."/>
            <person name="Liu W."/>
            <person name="Leng X."/>
            <person name="Peng Y."/>
            <person name="Wang N."/>
            <person name="Wang Y."/>
            <person name="Ma Z."/>
            <person name="Xu X."/>
            <person name="Zhang F."/>
            <person name="Xue H."/>
            <person name="Zhong H."/>
            <person name="Wang Y."/>
            <person name="Zhang K."/>
            <person name="Velt A."/>
            <person name="Avia K."/>
            <person name="Holtgrawe D."/>
            <person name="Grimplet J."/>
            <person name="Matus J.T."/>
            <person name="Ware D."/>
            <person name="Wu X."/>
            <person name="Wang H."/>
            <person name="Liu C."/>
            <person name="Fang Y."/>
            <person name="Rustenholz C."/>
            <person name="Cheng Z."/>
            <person name="Xiao H."/>
            <person name="Zhou Y."/>
        </authorList>
    </citation>
    <scope>NUCLEOTIDE SEQUENCE [LARGE SCALE GENOMIC DNA]</scope>
    <source>
        <strain evidence="4">cv. Pinot noir / PN40024</strain>
        <tissue evidence="3">Leaf</tissue>
    </source>
</reference>
<feature type="compositionally biased region" description="Polar residues" evidence="1">
    <location>
        <begin position="373"/>
        <end position="384"/>
    </location>
</feature>
<feature type="transmembrane region" description="Helical" evidence="2">
    <location>
        <begin position="404"/>
        <end position="433"/>
    </location>
</feature>
<feature type="region of interest" description="Disordered" evidence="1">
    <location>
        <begin position="50"/>
        <end position="90"/>
    </location>
</feature>
<sequence>MPLPWKNARVGRISRFVADLQSPKRGGSLVVETGFPTSLIDLFVKNRDRLKKPRKRRSRVSDPVPQQPVEPQRRPESVQAPASSDSFSEIRSVECEEEEIGGIDGGSLVDGGGEVEESVRRPSGRGVTVAVLKMSVVVILALGTKKLAVGITMSAFLLLFLEYAAKWVFGLLTPCSDAQIAIKSLIPKVFPFLLTKQTALNPPEAPTPITLSNASVEEIQIAESQFDFPAPVEETREIQEIQMGRPKIDFPAGERRWGYMEVKEREGDKEKEEEIFEALEPKHGHSRSARLKAKIKKYIPKKIRRRKWGSGKEKGRGPDSSSEVSSCMGGDKPGSFEEEEEEVEEQDDEDKSFQSPPLEEQEKLREEPDMNGASCSSDIQSQNDVEAAVVRENPEKEIGRNSGYLVLFLIALAGLLGGRVLALLLTTACCLMLKLFKKPITLLT</sequence>
<feature type="compositionally biased region" description="Acidic residues" evidence="1">
    <location>
        <begin position="336"/>
        <end position="350"/>
    </location>
</feature>
<evidence type="ECO:0000313" key="4">
    <source>
        <dbReference type="Proteomes" id="UP001227230"/>
    </source>
</evidence>
<keyword evidence="2" id="KW-0472">Membrane</keyword>
<keyword evidence="4" id="KW-1185">Reference proteome</keyword>
<proteinExistence type="predicted"/>